<feature type="site" description="Discriminates between blocked and unblocked aminoacyl-tRNA" evidence="8">
    <location>
        <position position="9"/>
    </location>
</feature>
<dbReference type="NCBIfam" id="TIGR00447">
    <property type="entry name" value="pth"/>
    <property type="match status" value="1"/>
</dbReference>
<feature type="site" description="Stabilizes the basic form of H active site to accept a proton" evidence="8">
    <location>
        <position position="91"/>
    </location>
</feature>
<dbReference type="PANTHER" id="PTHR17224">
    <property type="entry name" value="PEPTIDYL-TRNA HYDROLASE"/>
    <property type="match status" value="1"/>
</dbReference>
<keyword evidence="8" id="KW-0963">Cytoplasm</keyword>
<keyword evidence="3 8" id="KW-0378">Hydrolase</keyword>
<evidence type="ECO:0000256" key="10">
    <source>
        <dbReference type="RuleBase" id="RU004320"/>
    </source>
</evidence>
<evidence type="ECO:0000256" key="8">
    <source>
        <dbReference type="HAMAP-Rule" id="MF_00083"/>
    </source>
</evidence>
<evidence type="ECO:0000256" key="6">
    <source>
        <dbReference type="ARBA" id="ARBA00048707"/>
    </source>
</evidence>
<comment type="function">
    <text evidence="8">Hydrolyzes ribosome-free peptidyl-tRNAs (with 1 or more amino acids incorporated), which drop off the ribosome during protein synthesis, or as a result of ribosome stalling.</text>
</comment>
<reference evidence="11" key="2">
    <citation type="journal article" date="2021" name="PeerJ">
        <title>Extensive microbial diversity within the chicken gut microbiome revealed by metagenomics and culture.</title>
        <authorList>
            <person name="Gilroy R."/>
            <person name="Ravi A."/>
            <person name="Getino M."/>
            <person name="Pursley I."/>
            <person name="Horton D.L."/>
            <person name="Alikhan N.F."/>
            <person name="Baker D."/>
            <person name="Gharbi K."/>
            <person name="Hall N."/>
            <person name="Watson M."/>
            <person name="Adriaenssens E.M."/>
            <person name="Foster-Nyarko E."/>
            <person name="Jarju S."/>
            <person name="Secka A."/>
            <person name="Antonio M."/>
            <person name="Oren A."/>
            <person name="Chaudhuri R.R."/>
            <person name="La Ragione R."/>
            <person name="Hildebrand F."/>
            <person name="Pallen M.J."/>
        </authorList>
    </citation>
    <scope>NUCLEOTIDE SEQUENCE</scope>
    <source>
        <strain evidence="11">CHK197-8231</strain>
    </source>
</reference>
<dbReference type="EMBL" id="DVML01000034">
    <property type="protein sequence ID" value="HIU23145.1"/>
    <property type="molecule type" value="Genomic_DNA"/>
</dbReference>
<comment type="similarity">
    <text evidence="5 8 10">Belongs to the PTH family.</text>
</comment>
<keyword evidence="2 8" id="KW-0820">tRNA-binding</keyword>
<evidence type="ECO:0000313" key="12">
    <source>
        <dbReference type="Proteomes" id="UP000824087"/>
    </source>
</evidence>
<dbReference type="InterPro" id="IPR036416">
    <property type="entry name" value="Pept_tRNA_hydro_sf"/>
</dbReference>
<comment type="caution">
    <text evidence="11">The sequence shown here is derived from an EMBL/GenBank/DDBJ whole genome shotgun (WGS) entry which is preliminary data.</text>
</comment>
<evidence type="ECO:0000256" key="3">
    <source>
        <dbReference type="ARBA" id="ARBA00022801"/>
    </source>
</evidence>
<dbReference type="SUPFAM" id="SSF53178">
    <property type="entry name" value="Peptidyl-tRNA hydrolase-like"/>
    <property type="match status" value="1"/>
</dbReference>
<dbReference type="Pfam" id="PF01195">
    <property type="entry name" value="Pept_tRNA_hydro"/>
    <property type="match status" value="1"/>
</dbReference>
<name>A0A9D1HXN3_9BACT</name>
<comment type="function">
    <text evidence="8">Catalyzes the release of premature peptidyl moieties from peptidyl-tRNA molecules trapped in stalled 50S ribosomal subunits, and thus maintains levels of free tRNAs and 50S ribosomes.</text>
</comment>
<comment type="catalytic activity">
    <reaction evidence="6 8 9">
        <text>an N-acyl-L-alpha-aminoacyl-tRNA + H2O = an N-acyl-L-amino acid + a tRNA + H(+)</text>
        <dbReference type="Rhea" id="RHEA:54448"/>
        <dbReference type="Rhea" id="RHEA-COMP:10123"/>
        <dbReference type="Rhea" id="RHEA-COMP:13883"/>
        <dbReference type="ChEBI" id="CHEBI:15377"/>
        <dbReference type="ChEBI" id="CHEBI:15378"/>
        <dbReference type="ChEBI" id="CHEBI:59874"/>
        <dbReference type="ChEBI" id="CHEBI:78442"/>
        <dbReference type="ChEBI" id="CHEBI:138191"/>
        <dbReference type="EC" id="3.1.1.29"/>
    </reaction>
</comment>
<proteinExistence type="inferred from homology"/>
<dbReference type="HAMAP" id="MF_00083">
    <property type="entry name" value="Pept_tRNA_hydro_bact"/>
    <property type="match status" value="1"/>
</dbReference>
<dbReference type="PROSITE" id="PS01196">
    <property type="entry name" value="PEPT_TRNA_HYDROL_2"/>
    <property type="match status" value="1"/>
</dbReference>
<evidence type="ECO:0000313" key="11">
    <source>
        <dbReference type="EMBL" id="HIU23145.1"/>
    </source>
</evidence>
<dbReference type="FunFam" id="3.40.50.1470:FF:000001">
    <property type="entry name" value="Peptidyl-tRNA hydrolase"/>
    <property type="match status" value="1"/>
</dbReference>
<evidence type="ECO:0000256" key="7">
    <source>
        <dbReference type="ARBA" id="ARBA00050038"/>
    </source>
</evidence>
<dbReference type="Gene3D" id="3.40.50.1470">
    <property type="entry name" value="Peptidyl-tRNA hydrolase"/>
    <property type="match status" value="1"/>
</dbReference>
<comment type="subcellular location">
    <subcellularLocation>
        <location evidence="8">Cytoplasm</location>
    </subcellularLocation>
</comment>
<feature type="binding site" evidence="8">
    <location>
        <position position="112"/>
    </location>
    <ligand>
        <name>tRNA</name>
        <dbReference type="ChEBI" id="CHEBI:17843"/>
    </ligand>
</feature>
<feature type="binding site" evidence="8">
    <location>
        <position position="66"/>
    </location>
    <ligand>
        <name>tRNA</name>
        <dbReference type="ChEBI" id="CHEBI:17843"/>
    </ligand>
</feature>
<organism evidence="11 12">
    <name type="scientific">Candidatus Fimihabitans intestinipullorum</name>
    <dbReference type="NCBI Taxonomy" id="2840820"/>
    <lineage>
        <taxon>Bacteria</taxon>
        <taxon>Bacillati</taxon>
        <taxon>Mycoplasmatota</taxon>
        <taxon>Mycoplasmatota incertae sedis</taxon>
        <taxon>Candidatus Fimihabitans</taxon>
    </lineage>
</organism>
<dbReference type="PROSITE" id="PS01195">
    <property type="entry name" value="PEPT_TRNA_HYDROL_1"/>
    <property type="match status" value="1"/>
</dbReference>
<gene>
    <name evidence="8" type="primary">pth</name>
    <name evidence="11" type="ORF">IAD49_06130</name>
</gene>
<dbReference type="GO" id="GO:0005737">
    <property type="term" value="C:cytoplasm"/>
    <property type="evidence" value="ECO:0007669"/>
    <property type="project" value="UniProtKB-SubCell"/>
</dbReference>
<dbReference type="GO" id="GO:0000049">
    <property type="term" value="F:tRNA binding"/>
    <property type="evidence" value="ECO:0007669"/>
    <property type="project" value="UniProtKB-UniRule"/>
</dbReference>
<comment type="subunit">
    <text evidence="8">Monomer.</text>
</comment>
<dbReference type="Proteomes" id="UP000824087">
    <property type="component" value="Unassembled WGS sequence"/>
</dbReference>
<feature type="binding site" evidence="8">
    <location>
        <position position="64"/>
    </location>
    <ligand>
        <name>tRNA</name>
        <dbReference type="ChEBI" id="CHEBI:17843"/>
    </ligand>
</feature>
<evidence type="ECO:0000256" key="5">
    <source>
        <dbReference type="ARBA" id="ARBA00038063"/>
    </source>
</evidence>
<dbReference type="PANTHER" id="PTHR17224:SF1">
    <property type="entry name" value="PEPTIDYL-TRNA HYDROLASE"/>
    <property type="match status" value="1"/>
</dbReference>
<reference evidence="11" key="1">
    <citation type="submission" date="2020-10" db="EMBL/GenBank/DDBJ databases">
        <authorList>
            <person name="Gilroy R."/>
        </authorList>
    </citation>
    <scope>NUCLEOTIDE SEQUENCE</scope>
    <source>
        <strain evidence="11">CHK197-8231</strain>
    </source>
</reference>
<dbReference type="InterPro" id="IPR018171">
    <property type="entry name" value="Pept_tRNA_hydro_CS"/>
</dbReference>
<protein>
    <recommendedName>
        <fullName evidence="7 8">Peptidyl-tRNA hydrolase</fullName>
        <shortName evidence="8">Pth</shortName>
        <ecNumber evidence="1 8">3.1.1.29</ecNumber>
    </recommendedName>
</protein>
<dbReference type="InterPro" id="IPR001328">
    <property type="entry name" value="Pept_tRNA_hydro"/>
</dbReference>
<dbReference type="AlphaFoldDB" id="A0A9D1HXN3"/>
<accession>A0A9D1HXN3</accession>
<feature type="active site" description="Proton acceptor" evidence="8">
    <location>
        <position position="19"/>
    </location>
</feature>
<feature type="binding site" evidence="8">
    <location>
        <position position="14"/>
    </location>
    <ligand>
        <name>tRNA</name>
        <dbReference type="ChEBI" id="CHEBI:17843"/>
    </ligand>
</feature>
<evidence type="ECO:0000256" key="4">
    <source>
        <dbReference type="ARBA" id="ARBA00022884"/>
    </source>
</evidence>
<dbReference type="EC" id="3.1.1.29" evidence="1 8"/>
<evidence type="ECO:0000256" key="9">
    <source>
        <dbReference type="RuleBase" id="RU000673"/>
    </source>
</evidence>
<sequence length="187" mass="21856">MKLIVGLGNPGREYEKTRHNMGFMAIDAIAQQYNVSFQKEKFGGLYTEIRIDGETYLLLKPQKYINLSGEVIKKYMDFYKIPIENLLVISDDLDMEFGRIRLKLKGSSGGHNGLKNIEMHLGTQNYHRIKIGISNRKEIDTKDYVLGKLNSEEQKKLKEVLEIMPKIFEDYRHLTFENLMNQYNSNR</sequence>
<dbReference type="GO" id="GO:0004045">
    <property type="term" value="F:peptidyl-tRNA hydrolase activity"/>
    <property type="evidence" value="ECO:0007669"/>
    <property type="project" value="UniProtKB-UniRule"/>
</dbReference>
<keyword evidence="4 8" id="KW-0694">RNA-binding</keyword>
<dbReference type="GO" id="GO:0006515">
    <property type="term" value="P:protein quality control for misfolded or incompletely synthesized proteins"/>
    <property type="evidence" value="ECO:0007669"/>
    <property type="project" value="UniProtKB-UniRule"/>
</dbReference>
<dbReference type="CDD" id="cd00462">
    <property type="entry name" value="PTH"/>
    <property type="match status" value="1"/>
</dbReference>
<evidence type="ECO:0000256" key="1">
    <source>
        <dbReference type="ARBA" id="ARBA00013260"/>
    </source>
</evidence>
<dbReference type="GO" id="GO:0072344">
    <property type="term" value="P:rescue of stalled ribosome"/>
    <property type="evidence" value="ECO:0007669"/>
    <property type="project" value="UniProtKB-UniRule"/>
</dbReference>
<evidence type="ECO:0000256" key="2">
    <source>
        <dbReference type="ARBA" id="ARBA00022555"/>
    </source>
</evidence>